<dbReference type="Proteomes" id="UP000000304">
    <property type="component" value="Unassembled WGS sequence"/>
</dbReference>
<protein>
    <submittedName>
        <fullName evidence="1">GD15274</fullName>
    </submittedName>
</protein>
<dbReference type="AlphaFoldDB" id="B4NSA5"/>
<name>B4NSA5_DROSI</name>
<dbReference type="EMBL" id="CH982030">
    <property type="protein sequence ID" value="EDX15483.1"/>
    <property type="molecule type" value="Genomic_DNA"/>
</dbReference>
<gene>
    <name evidence="1" type="primary">Dsim\GD15274</name>
    <name evidence="1" type="ORF">Dsim_GD15274</name>
</gene>
<dbReference type="STRING" id="7240.B4NSA5"/>
<evidence type="ECO:0000313" key="2">
    <source>
        <dbReference type="Proteomes" id="UP000000304"/>
    </source>
</evidence>
<dbReference type="OrthoDB" id="1740265at2759"/>
<accession>B4NSA5</accession>
<organism evidence="1 2">
    <name type="scientific">Drosophila simulans</name>
    <name type="common">Fruit fly</name>
    <dbReference type="NCBI Taxonomy" id="7240"/>
    <lineage>
        <taxon>Eukaryota</taxon>
        <taxon>Metazoa</taxon>
        <taxon>Ecdysozoa</taxon>
        <taxon>Arthropoda</taxon>
        <taxon>Hexapoda</taxon>
        <taxon>Insecta</taxon>
        <taxon>Pterygota</taxon>
        <taxon>Neoptera</taxon>
        <taxon>Endopterygota</taxon>
        <taxon>Diptera</taxon>
        <taxon>Brachycera</taxon>
        <taxon>Muscomorpha</taxon>
        <taxon>Ephydroidea</taxon>
        <taxon>Drosophilidae</taxon>
        <taxon>Drosophila</taxon>
        <taxon>Sophophora</taxon>
    </lineage>
</organism>
<evidence type="ECO:0000313" key="1">
    <source>
        <dbReference type="EMBL" id="EDX15483.1"/>
    </source>
</evidence>
<reference evidence="1 2" key="1">
    <citation type="journal article" date="2007" name="Nature">
        <title>Evolution of genes and genomes on the Drosophila phylogeny.</title>
        <authorList>
            <consortium name="Drosophila 12 Genomes Consortium"/>
            <person name="Clark A.G."/>
            <person name="Eisen M.B."/>
            <person name="Smith D.R."/>
            <person name="Bergman C.M."/>
            <person name="Oliver B."/>
            <person name="Markow T.A."/>
            <person name="Kaufman T.C."/>
            <person name="Kellis M."/>
            <person name="Gelbart W."/>
            <person name="Iyer V.N."/>
            <person name="Pollard D.A."/>
            <person name="Sackton T.B."/>
            <person name="Larracuente A.M."/>
            <person name="Singh N.D."/>
            <person name="Abad J.P."/>
            <person name="Abt D.N."/>
            <person name="Adryan B."/>
            <person name="Aguade M."/>
            <person name="Akashi H."/>
            <person name="Anderson W.W."/>
            <person name="Aquadro C.F."/>
            <person name="Ardell D.H."/>
            <person name="Arguello R."/>
            <person name="Artieri C.G."/>
            <person name="Barbash D.A."/>
            <person name="Barker D."/>
            <person name="Barsanti P."/>
            <person name="Batterham P."/>
            <person name="Batzoglou S."/>
            <person name="Begun D."/>
            <person name="Bhutkar A."/>
            <person name="Blanco E."/>
            <person name="Bosak S.A."/>
            <person name="Bradley R.K."/>
            <person name="Brand A.D."/>
            <person name="Brent M.R."/>
            <person name="Brooks A.N."/>
            <person name="Brown R.H."/>
            <person name="Butlin R.K."/>
            <person name="Caggese C."/>
            <person name="Calvi B.R."/>
            <person name="Bernardo de Carvalho A."/>
            <person name="Caspi A."/>
            <person name="Castrezana S."/>
            <person name="Celniker S.E."/>
            <person name="Chang J.L."/>
            <person name="Chapple C."/>
            <person name="Chatterji S."/>
            <person name="Chinwalla A."/>
            <person name="Civetta A."/>
            <person name="Clifton S.W."/>
            <person name="Comeron J.M."/>
            <person name="Costello J.C."/>
            <person name="Coyne J.A."/>
            <person name="Daub J."/>
            <person name="David R.G."/>
            <person name="Delcher A.L."/>
            <person name="Delehaunty K."/>
            <person name="Do C.B."/>
            <person name="Ebling H."/>
            <person name="Edwards K."/>
            <person name="Eickbush T."/>
            <person name="Evans J.D."/>
            <person name="Filipski A."/>
            <person name="Findeiss S."/>
            <person name="Freyhult E."/>
            <person name="Fulton L."/>
            <person name="Fulton R."/>
            <person name="Garcia A.C."/>
            <person name="Gardiner A."/>
            <person name="Garfield D.A."/>
            <person name="Garvin B.E."/>
            <person name="Gibson G."/>
            <person name="Gilbert D."/>
            <person name="Gnerre S."/>
            <person name="Godfrey J."/>
            <person name="Good R."/>
            <person name="Gotea V."/>
            <person name="Gravely B."/>
            <person name="Greenberg A.J."/>
            <person name="Griffiths-Jones S."/>
            <person name="Gross S."/>
            <person name="Guigo R."/>
            <person name="Gustafson E.A."/>
            <person name="Haerty W."/>
            <person name="Hahn M.W."/>
            <person name="Halligan D.L."/>
            <person name="Halpern A.L."/>
            <person name="Halter G.M."/>
            <person name="Han M.V."/>
            <person name="Heger A."/>
            <person name="Hillier L."/>
            <person name="Hinrichs A.S."/>
            <person name="Holmes I."/>
            <person name="Hoskins R.A."/>
            <person name="Hubisz M.J."/>
            <person name="Hultmark D."/>
            <person name="Huntley M.A."/>
            <person name="Jaffe D.B."/>
            <person name="Jagadeeshan S."/>
            <person name="Jeck W.R."/>
            <person name="Johnson J."/>
            <person name="Jones C.D."/>
            <person name="Jordan W.C."/>
            <person name="Karpen G.H."/>
            <person name="Kataoka E."/>
            <person name="Keightley P.D."/>
            <person name="Kheradpour P."/>
            <person name="Kirkness E.F."/>
            <person name="Koerich L.B."/>
            <person name="Kristiansen K."/>
            <person name="Kudrna D."/>
            <person name="Kulathinal R.J."/>
            <person name="Kumar S."/>
            <person name="Kwok R."/>
            <person name="Lander E."/>
            <person name="Langley C.H."/>
            <person name="Lapoint R."/>
            <person name="Lazzaro B.P."/>
            <person name="Lee S.J."/>
            <person name="Levesque L."/>
            <person name="Li R."/>
            <person name="Lin C.F."/>
            <person name="Lin M.F."/>
            <person name="Lindblad-Toh K."/>
            <person name="Llopart A."/>
            <person name="Long M."/>
            <person name="Low L."/>
            <person name="Lozovsky E."/>
            <person name="Lu J."/>
            <person name="Luo M."/>
            <person name="Machado C.A."/>
            <person name="Makalowski W."/>
            <person name="Marzo M."/>
            <person name="Matsuda M."/>
            <person name="Matzkin L."/>
            <person name="McAllister B."/>
            <person name="McBride C.S."/>
            <person name="McKernan B."/>
            <person name="McKernan K."/>
            <person name="Mendez-Lago M."/>
            <person name="Minx P."/>
            <person name="Mollenhauer M.U."/>
            <person name="Montooth K."/>
            <person name="Mount S.M."/>
            <person name="Mu X."/>
            <person name="Myers E."/>
            <person name="Negre B."/>
            <person name="Newfeld S."/>
            <person name="Nielsen R."/>
            <person name="Noor M.A."/>
            <person name="O'Grady P."/>
            <person name="Pachter L."/>
            <person name="Papaceit M."/>
            <person name="Parisi M.J."/>
            <person name="Parisi M."/>
            <person name="Parts L."/>
            <person name="Pedersen J.S."/>
            <person name="Pesole G."/>
            <person name="Phillippy A.M."/>
            <person name="Ponting C.P."/>
            <person name="Pop M."/>
            <person name="Porcelli D."/>
            <person name="Powell J.R."/>
            <person name="Prohaska S."/>
            <person name="Pruitt K."/>
            <person name="Puig M."/>
            <person name="Quesneville H."/>
            <person name="Ram K.R."/>
            <person name="Rand D."/>
            <person name="Rasmussen M.D."/>
            <person name="Reed L.K."/>
            <person name="Reenan R."/>
            <person name="Reily A."/>
            <person name="Remington K.A."/>
            <person name="Rieger T.T."/>
            <person name="Ritchie M.G."/>
            <person name="Robin C."/>
            <person name="Rogers Y.H."/>
            <person name="Rohde C."/>
            <person name="Rozas J."/>
            <person name="Rubenfield M.J."/>
            <person name="Ruiz A."/>
            <person name="Russo S."/>
            <person name="Salzberg S.L."/>
            <person name="Sanchez-Gracia A."/>
            <person name="Saranga D.J."/>
            <person name="Sato H."/>
            <person name="Schaeffer S.W."/>
            <person name="Schatz M.C."/>
            <person name="Schlenke T."/>
            <person name="Schwartz R."/>
            <person name="Segarra C."/>
            <person name="Singh R.S."/>
            <person name="Sirot L."/>
            <person name="Sirota M."/>
            <person name="Sisneros N.B."/>
            <person name="Smith C.D."/>
            <person name="Smith T.F."/>
            <person name="Spieth J."/>
            <person name="Stage D.E."/>
            <person name="Stark A."/>
            <person name="Stephan W."/>
            <person name="Strausberg R.L."/>
            <person name="Strempel S."/>
            <person name="Sturgill D."/>
            <person name="Sutton G."/>
            <person name="Sutton G.G."/>
            <person name="Tao W."/>
            <person name="Teichmann S."/>
            <person name="Tobari Y.N."/>
            <person name="Tomimura Y."/>
            <person name="Tsolas J.M."/>
            <person name="Valente V.L."/>
            <person name="Venter E."/>
            <person name="Venter J.C."/>
            <person name="Vicario S."/>
            <person name="Vieira F.G."/>
            <person name="Vilella A.J."/>
            <person name="Villasante A."/>
            <person name="Walenz B."/>
            <person name="Wang J."/>
            <person name="Wasserman M."/>
            <person name="Watts T."/>
            <person name="Wilson D."/>
            <person name="Wilson R.K."/>
            <person name="Wing R.A."/>
            <person name="Wolfner M.F."/>
            <person name="Wong A."/>
            <person name="Wong G.K."/>
            <person name="Wu C.I."/>
            <person name="Wu G."/>
            <person name="Yamamoto D."/>
            <person name="Yang H.P."/>
            <person name="Yang S.P."/>
            <person name="Yorke J.A."/>
            <person name="Yoshida K."/>
            <person name="Zdobnov E."/>
            <person name="Zhang P."/>
            <person name="Zhang Y."/>
            <person name="Zimin A.V."/>
            <person name="Baldwin J."/>
            <person name="Abdouelleil A."/>
            <person name="Abdulkadir J."/>
            <person name="Abebe A."/>
            <person name="Abera B."/>
            <person name="Abreu J."/>
            <person name="Acer S.C."/>
            <person name="Aftuck L."/>
            <person name="Alexander A."/>
            <person name="An P."/>
            <person name="Anderson E."/>
            <person name="Anderson S."/>
            <person name="Arachi H."/>
            <person name="Azer M."/>
            <person name="Bachantsang P."/>
            <person name="Barry A."/>
            <person name="Bayul T."/>
            <person name="Berlin A."/>
            <person name="Bessette D."/>
            <person name="Bloom T."/>
            <person name="Blye J."/>
            <person name="Boguslavskiy L."/>
            <person name="Bonnet C."/>
            <person name="Boukhgalter B."/>
            <person name="Bourzgui I."/>
            <person name="Brown A."/>
            <person name="Cahill P."/>
            <person name="Channer S."/>
            <person name="Cheshatsang Y."/>
            <person name="Chuda L."/>
            <person name="Citroen M."/>
            <person name="Collymore A."/>
            <person name="Cooke P."/>
            <person name="Costello M."/>
            <person name="D'Aco K."/>
            <person name="Daza R."/>
            <person name="De Haan G."/>
            <person name="DeGray S."/>
            <person name="DeMaso C."/>
            <person name="Dhargay N."/>
            <person name="Dooley K."/>
            <person name="Dooley E."/>
            <person name="Doricent M."/>
            <person name="Dorje P."/>
            <person name="Dorjee K."/>
            <person name="Dupes A."/>
            <person name="Elong R."/>
            <person name="Falk J."/>
            <person name="Farina A."/>
            <person name="Faro S."/>
            <person name="Ferguson D."/>
            <person name="Fisher S."/>
            <person name="Foley C.D."/>
            <person name="Franke A."/>
            <person name="Friedrich D."/>
            <person name="Gadbois L."/>
            <person name="Gearin G."/>
            <person name="Gearin C.R."/>
            <person name="Giannoukos G."/>
            <person name="Goode T."/>
            <person name="Graham J."/>
            <person name="Grandbois E."/>
            <person name="Grewal S."/>
            <person name="Gyaltsen K."/>
            <person name="Hafez N."/>
            <person name="Hagos B."/>
            <person name="Hall J."/>
            <person name="Henson C."/>
            <person name="Hollinger A."/>
            <person name="Honan T."/>
            <person name="Huard M.D."/>
            <person name="Hughes L."/>
            <person name="Hurhula B."/>
            <person name="Husby M.E."/>
            <person name="Kamat A."/>
            <person name="Kanga B."/>
            <person name="Kashin S."/>
            <person name="Khazanovich D."/>
            <person name="Kisner P."/>
            <person name="Lance K."/>
            <person name="Lara M."/>
            <person name="Lee W."/>
            <person name="Lennon N."/>
            <person name="Letendre F."/>
            <person name="LeVine R."/>
            <person name="Lipovsky A."/>
            <person name="Liu X."/>
            <person name="Liu J."/>
            <person name="Liu S."/>
            <person name="Lokyitsang T."/>
            <person name="Lokyitsang Y."/>
            <person name="Lubonja R."/>
            <person name="Lui A."/>
            <person name="MacDonald P."/>
            <person name="Magnisalis V."/>
            <person name="Maru K."/>
            <person name="Matthews C."/>
            <person name="McCusker W."/>
            <person name="McDonough S."/>
            <person name="Mehta T."/>
            <person name="Meldrim J."/>
            <person name="Meneus L."/>
            <person name="Mihai O."/>
            <person name="Mihalev A."/>
            <person name="Mihova T."/>
            <person name="Mittelman R."/>
            <person name="Mlenga V."/>
            <person name="Montmayeur A."/>
            <person name="Mulrain L."/>
            <person name="Navidi A."/>
            <person name="Naylor J."/>
            <person name="Negash T."/>
            <person name="Nguyen T."/>
            <person name="Nguyen N."/>
            <person name="Nicol R."/>
            <person name="Norbu C."/>
            <person name="Norbu N."/>
            <person name="Novod N."/>
            <person name="O'Neill B."/>
            <person name="Osman S."/>
            <person name="Markiewicz E."/>
            <person name="Oyono O.L."/>
            <person name="Patti C."/>
            <person name="Phunkhang P."/>
            <person name="Pierre F."/>
            <person name="Priest M."/>
            <person name="Raghuraman S."/>
            <person name="Rege F."/>
            <person name="Reyes R."/>
            <person name="Rise C."/>
            <person name="Rogov P."/>
            <person name="Ross K."/>
            <person name="Ryan E."/>
            <person name="Settipalli S."/>
            <person name="Shea T."/>
            <person name="Sherpa N."/>
            <person name="Shi L."/>
            <person name="Shih D."/>
            <person name="Sparrow T."/>
            <person name="Spaulding J."/>
            <person name="Stalker J."/>
            <person name="Stange-Thomann N."/>
            <person name="Stavropoulos S."/>
            <person name="Stone C."/>
            <person name="Strader C."/>
            <person name="Tesfaye S."/>
            <person name="Thomson T."/>
            <person name="Thoulutsang Y."/>
            <person name="Thoulutsang D."/>
            <person name="Topham K."/>
            <person name="Topping I."/>
            <person name="Tsamla T."/>
            <person name="Vassiliev H."/>
            <person name="Vo A."/>
            <person name="Wangchuk T."/>
            <person name="Wangdi T."/>
            <person name="Weiand M."/>
            <person name="Wilkinson J."/>
            <person name="Wilson A."/>
            <person name="Yadav S."/>
            <person name="Young G."/>
            <person name="Yu Q."/>
            <person name="Zembek L."/>
            <person name="Zhong D."/>
            <person name="Zimmer A."/>
            <person name="Zwirko Z."/>
            <person name="Jaffe D.B."/>
            <person name="Alvarez P."/>
            <person name="Brockman W."/>
            <person name="Butler J."/>
            <person name="Chin C."/>
            <person name="Gnerre S."/>
            <person name="Grabherr M."/>
            <person name="Kleber M."/>
            <person name="Mauceli E."/>
            <person name="MacCallum I."/>
        </authorList>
    </citation>
    <scope>NUCLEOTIDE SEQUENCE [LARGE SCALE GENOMIC DNA]</scope>
    <source>
        <strain evidence="2">white501</strain>
    </source>
</reference>
<keyword evidence="2" id="KW-1185">Reference proteome</keyword>
<proteinExistence type="predicted"/>
<dbReference type="HOGENOM" id="CLU_2592345_0_0_1"/>
<sequence>MPRLLIVCLSNSQKTGSDLYVIVLNVGSTSKTLDLTKYYGLGTQAEVITTSLSSQYIDGDVIKPTEFVANPYVGTVLVAV</sequence>